<keyword evidence="3" id="KW-1185">Reference proteome</keyword>
<dbReference type="Proteomes" id="UP001224775">
    <property type="component" value="Unassembled WGS sequence"/>
</dbReference>
<protein>
    <submittedName>
        <fullName evidence="2">Uncharacterized protein</fullName>
    </submittedName>
</protein>
<sequence length="215" mass="23738">MRGGVCRRHGAYSIVSHNSTTHRYQARKSDQQSQTSKSLTLPNIVLCMKDKDYAKVMNEFIKILDGMEYNATVEEMGGEILLALKQKFHIADENGDSIDDKAALQKLVQCLNNQCSRIQTMPKLGIGSPNASIYPKMRPEPPEPVSYTKYFEDEDEDEDVSSTAAVNEADDDANEEKKRSATEDDNPGATKKSKADGEGEQILAAPPGCKTLFSV</sequence>
<gene>
    <name evidence="2" type="ORF">QTG54_015796</name>
</gene>
<dbReference type="EMBL" id="JATAAI010000048">
    <property type="protein sequence ID" value="KAK1733508.1"/>
    <property type="molecule type" value="Genomic_DNA"/>
</dbReference>
<reference evidence="2" key="1">
    <citation type="submission" date="2023-06" db="EMBL/GenBank/DDBJ databases">
        <title>Survivors Of The Sea: Transcriptome response of Skeletonema marinoi to long-term dormancy.</title>
        <authorList>
            <person name="Pinder M.I.M."/>
            <person name="Kourtchenko O."/>
            <person name="Robertson E.K."/>
            <person name="Larsson T."/>
            <person name="Maumus F."/>
            <person name="Osuna-Cruz C.M."/>
            <person name="Vancaester E."/>
            <person name="Stenow R."/>
            <person name="Vandepoele K."/>
            <person name="Ploug H."/>
            <person name="Bruchert V."/>
            <person name="Godhe A."/>
            <person name="Topel M."/>
        </authorList>
    </citation>
    <scope>NUCLEOTIDE SEQUENCE</scope>
    <source>
        <strain evidence="2">R05AC</strain>
    </source>
</reference>
<comment type="caution">
    <text evidence="2">The sequence shown here is derived from an EMBL/GenBank/DDBJ whole genome shotgun (WGS) entry which is preliminary data.</text>
</comment>
<evidence type="ECO:0000313" key="3">
    <source>
        <dbReference type="Proteomes" id="UP001224775"/>
    </source>
</evidence>
<accession>A0AAD8XTT2</accession>
<evidence type="ECO:0000313" key="2">
    <source>
        <dbReference type="EMBL" id="KAK1733508.1"/>
    </source>
</evidence>
<evidence type="ECO:0000256" key="1">
    <source>
        <dbReference type="SAM" id="MobiDB-lite"/>
    </source>
</evidence>
<name>A0AAD8XTT2_9STRA</name>
<organism evidence="2 3">
    <name type="scientific">Skeletonema marinoi</name>
    <dbReference type="NCBI Taxonomy" id="267567"/>
    <lineage>
        <taxon>Eukaryota</taxon>
        <taxon>Sar</taxon>
        <taxon>Stramenopiles</taxon>
        <taxon>Ochrophyta</taxon>
        <taxon>Bacillariophyta</taxon>
        <taxon>Coscinodiscophyceae</taxon>
        <taxon>Thalassiosirophycidae</taxon>
        <taxon>Thalassiosirales</taxon>
        <taxon>Skeletonemataceae</taxon>
        <taxon>Skeletonema</taxon>
        <taxon>Skeletonema marinoi-dohrnii complex</taxon>
    </lineage>
</organism>
<dbReference type="AlphaFoldDB" id="A0AAD8XTT2"/>
<feature type="region of interest" description="Disordered" evidence="1">
    <location>
        <begin position="152"/>
        <end position="215"/>
    </location>
</feature>
<proteinExistence type="predicted"/>